<keyword evidence="3" id="KW-1185">Reference proteome</keyword>
<dbReference type="EMBL" id="JBIAFJ010000003">
    <property type="protein sequence ID" value="MFE9169119.1"/>
    <property type="molecule type" value="Genomic_DNA"/>
</dbReference>
<proteinExistence type="predicted"/>
<dbReference type="Proteomes" id="UP001601197">
    <property type="component" value="Unassembled WGS sequence"/>
</dbReference>
<sequence>MAVIRVEALEQGVEADAGSLEPVEPVEPGESVEPDEPVEPAVPLEPAAPPAALPEAQPARPACPAPVEVPPLVLGEDVGAGVDADPADAPSSWTPSPLLHAVNVSAAAASAAAANTRVRWVRVDM</sequence>
<comment type="caution">
    <text evidence="2">The sequence shown here is derived from an EMBL/GenBank/DDBJ whole genome shotgun (WGS) entry which is preliminary data.</text>
</comment>
<reference evidence="2 3" key="1">
    <citation type="submission" date="2024-10" db="EMBL/GenBank/DDBJ databases">
        <title>The Natural Products Discovery Center: Release of the First 8490 Sequenced Strains for Exploring Actinobacteria Biosynthetic Diversity.</title>
        <authorList>
            <person name="Kalkreuter E."/>
            <person name="Kautsar S.A."/>
            <person name="Yang D."/>
            <person name="Bader C.D."/>
            <person name="Teijaro C.N."/>
            <person name="Fluegel L."/>
            <person name="Davis C.M."/>
            <person name="Simpson J.R."/>
            <person name="Lauterbach L."/>
            <person name="Steele A.D."/>
            <person name="Gui C."/>
            <person name="Meng S."/>
            <person name="Li G."/>
            <person name="Viehrig K."/>
            <person name="Ye F."/>
            <person name="Su P."/>
            <person name="Kiefer A.F."/>
            <person name="Nichols A."/>
            <person name="Cepeda A.J."/>
            <person name="Yan W."/>
            <person name="Fan B."/>
            <person name="Jiang Y."/>
            <person name="Adhikari A."/>
            <person name="Zheng C.-J."/>
            <person name="Schuster L."/>
            <person name="Cowan T.M."/>
            <person name="Smanski M.J."/>
            <person name="Chevrette M.G."/>
            <person name="De Carvalho L.P.S."/>
            <person name="Shen B."/>
        </authorList>
    </citation>
    <scope>NUCLEOTIDE SEQUENCE [LARGE SCALE GENOMIC DNA]</scope>
    <source>
        <strain evidence="2 3">NPDC007147</strain>
    </source>
</reference>
<evidence type="ECO:0000313" key="2">
    <source>
        <dbReference type="EMBL" id="MFE9169119.1"/>
    </source>
</evidence>
<accession>A0ABW6KMI8</accession>
<evidence type="ECO:0000313" key="3">
    <source>
        <dbReference type="Proteomes" id="UP001601197"/>
    </source>
</evidence>
<gene>
    <name evidence="2" type="ORF">ACFYNZ_06265</name>
</gene>
<protein>
    <submittedName>
        <fullName evidence="2">Uncharacterized protein</fullName>
    </submittedName>
</protein>
<feature type="compositionally biased region" description="Low complexity" evidence="1">
    <location>
        <begin position="20"/>
        <end position="29"/>
    </location>
</feature>
<dbReference type="RefSeq" id="WP_388343944.1">
    <property type="nucleotide sequence ID" value="NZ_JBIAFJ010000003.1"/>
</dbReference>
<evidence type="ECO:0000256" key="1">
    <source>
        <dbReference type="SAM" id="MobiDB-lite"/>
    </source>
</evidence>
<name>A0ABW6KMI8_9ACTN</name>
<feature type="region of interest" description="Disordered" evidence="1">
    <location>
        <begin position="10"/>
        <end position="68"/>
    </location>
</feature>
<organism evidence="2 3">
    <name type="scientific">Streptomyces kebangsaanensis</name>
    <dbReference type="NCBI Taxonomy" id="864058"/>
    <lineage>
        <taxon>Bacteria</taxon>
        <taxon>Bacillati</taxon>
        <taxon>Actinomycetota</taxon>
        <taxon>Actinomycetes</taxon>
        <taxon>Kitasatosporales</taxon>
        <taxon>Streptomycetaceae</taxon>
        <taxon>Streptomyces</taxon>
    </lineage>
</organism>